<sequence>MKIKVCGMKYPENIKAIQKLKPDFMGFIFYEKSPRLVDEELLRKIDTTDKKISTVGVFVNASITEITKKVNDFSFDYVQLHGNESAEFVKELNEEGIQIIKAFQIDENFDWGALQSYQKSVNYFLFDTPTKNYGGSGKKFNWETLNNYTQNKPFFLSGGIGIEDIHEIKNLKLPLLFGIDVNSKFETAPGEKDEELVKTMINQIRDERKL</sequence>
<dbReference type="HAMAP" id="MF_00135">
    <property type="entry name" value="PRAI"/>
    <property type="match status" value="1"/>
</dbReference>
<dbReference type="Proteomes" id="UP000293952">
    <property type="component" value="Unassembled WGS sequence"/>
</dbReference>
<accession>A0A4Q4KRE9</accession>
<dbReference type="CDD" id="cd00405">
    <property type="entry name" value="PRAI"/>
    <property type="match status" value="1"/>
</dbReference>
<reference evidence="11 12" key="1">
    <citation type="submission" date="2019-02" db="EMBL/GenBank/DDBJ databases">
        <title>Genome sequence of the sea-ice species Brumimicrobium glaciale.</title>
        <authorList>
            <person name="Bowman J.P."/>
        </authorList>
    </citation>
    <scope>NUCLEOTIDE SEQUENCE [LARGE SCALE GENOMIC DNA]</scope>
    <source>
        <strain evidence="11 12">IC156</strain>
    </source>
</reference>
<proteinExistence type="inferred from homology"/>
<evidence type="ECO:0000256" key="4">
    <source>
        <dbReference type="ARBA" id="ARBA00022272"/>
    </source>
</evidence>
<keyword evidence="7 9" id="KW-0057">Aromatic amino acid biosynthesis</keyword>
<dbReference type="UniPathway" id="UPA00035">
    <property type="reaction ID" value="UER00042"/>
</dbReference>
<comment type="pathway">
    <text evidence="2 9">Amino-acid biosynthesis; L-tryptophan biosynthesis; L-tryptophan from chorismate: step 3/5.</text>
</comment>
<dbReference type="RefSeq" id="WP_130092002.1">
    <property type="nucleotide sequence ID" value="NZ_SETE01000001.1"/>
</dbReference>
<evidence type="ECO:0000259" key="10">
    <source>
        <dbReference type="Pfam" id="PF00697"/>
    </source>
</evidence>
<dbReference type="OrthoDB" id="9786954at2"/>
<evidence type="ECO:0000256" key="8">
    <source>
        <dbReference type="ARBA" id="ARBA00023235"/>
    </source>
</evidence>
<protein>
    <recommendedName>
        <fullName evidence="4 9">N-(5'-phosphoribosyl)anthranilate isomerase</fullName>
        <shortName evidence="9">PRAI</shortName>
        <ecNumber evidence="3 9">5.3.1.24</ecNumber>
    </recommendedName>
</protein>
<evidence type="ECO:0000256" key="7">
    <source>
        <dbReference type="ARBA" id="ARBA00023141"/>
    </source>
</evidence>
<organism evidence="11 12">
    <name type="scientific">Brumimicrobium glaciale</name>
    <dbReference type="NCBI Taxonomy" id="200475"/>
    <lineage>
        <taxon>Bacteria</taxon>
        <taxon>Pseudomonadati</taxon>
        <taxon>Bacteroidota</taxon>
        <taxon>Flavobacteriia</taxon>
        <taxon>Flavobacteriales</taxon>
        <taxon>Crocinitomicaceae</taxon>
        <taxon>Brumimicrobium</taxon>
    </lineage>
</organism>
<dbReference type="PANTHER" id="PTHR42894:SF1">
    <property type="entry name" value="N-(5'-PHOSPHORIBOSYL)ANTHRANILATE ISOMERASE"/>
    <property type="match status" value="1"/>
</dbReference>
<keyword evidence="5 9" id="KW-0028">Amino-acid biosynthesis</keyword>
<gene>
    <name evidence="9" type="primary">trpF</name>
    <name evidence="11" type="ORF">ERX46_01195</name>
</gene>
<dbReference type="EC" id="5.3.1.24" evidence="3 9"/>
<evidence type="ECO:0000256" key="5">
    <source>
        <dbReference type="ARBA" id="ARBA00022605"/>
    </source>
</evidence>
<dbReference type="InterPro" id="IPR013785">
    <property type="entry name" value="Aldolase_TIM"/>
</dbReference>
<evidence type="ECO:0000313" key="12">
    <source>
        <dbReference type="Proteomes" id="UP000293952"/>
    </source>
</evidence>
<dbReference type="PANTHER" id="PTHR42894">
    <property type="entry name" value="N-(5'-PHOSPHORIBOSYL)ANTHRANILATE ISOMERASE"/>
    <property type="match status" value="1"/>
</dbReference>
<evidence type="ECO:0000256" key="3">
    <source>
        <dbReference type="ARBA" id="ARBA00012572"/>
    </source>
</evidence>
<dbReference type="SUPFAM" id="SSF51366">
    <property type="entry name" value="Ribulose-phoshate binding barrel"/>
    <property type="match status" value="1"/>
</dbReference>
<dbReference type="GO" id="GO:0000162">
    <property type="term" value="P:L-tryptophan biosynthetic process"/>
    <property type="evidence" value="ECO:0007669"/>
    <property type="project" value="UniProtKB-UniRule"/>
</dbReference>
<dbReference type="InterPro" id="IPR011060">
    <property type="entry name" value="RibuloseP-bd_barrel"/>
</dbReference>
<evidence type="ECO:0000256" key="9">
    <source>
        <dbReference type="HAMAP-Rule" id="MF_00135"/>
    </source>
</evidence>
<evidence type="ECO:0000313" key="11">
    <source>
        <dbReference type="EMBL" id="RYM35635.1"/>
    </source>
</evidence>
<feature type="domain" description="N-(5'phosphoribosyl) anthranilate isomerase (PRAI)" evidence="10">
    <location>
        <begin position="4"/>
        <end position="202"/>
    </location>
</feature>
<name>A0A4Q4KRE9_9FLAO</name>
<keyword evidence="8 9" id="KW-0413">Isomerase</keyword>
<dbReference type="EMBL" id="SETE01000001">
    <property type="protein sequence ID" value="RYM35635.1"/>
    <property type="molecule type" value="Genomic_DNA"/>
</dbReference>
<dbReference type="InterPro" id="IPR044643">
    <property type="entry name" value="TrpF_fam"/>
</dbReference>
<evidence type="ECO:0000256" key="1">
    <source>
        <dbReference type="ARBA" id="ARBA00001164"/>
    </source>
</evidence>
<evidence type="ECO:0000256" key="6">
    <source>
        <dbReference type="ARBA" id="ARBA00022822"/>
    </source>
</evidence>
<comment type="catalytic activity">
    <reaction evidence="1 9">
        <text>N-(5-phospho-beta-D-ribosyl)anthranilate = 1-(2-carboxyphenylamino)-1-deoxy-D-ribulose 5-phosphate</text>
        <dbReference type="Rhea" id="RHEA:21540"/>
        <dbReference type="ChEBI" id="CHEBI:18277"/>
        <dbReference type="ChEBI" id="CHEBI:58613"/>
        <dbReference type="EC" id="5.3.1.24"/>
    </reaction>
</comment>
<dbReference type="AlphaFoldDB" id="A0A4Q4KRE9"/>
<evidence type="ECO:0000256" key="2">
    <source>
        <dbReference type="ARBA" id="ARBA00004664"/>
    </source>
</evidence>
<dbReference type="Pfam" id="PF00697">
    <property type="entry name" value="PRAI"/>
    <property type="match status" value="1"/>
</dbReference>
<keyword evidence="12" id="KW-1185">Reference proteome</keyword>
<dbReference type="InterPro" id="IPR001240">
    <property type="entry name" value="PRAI_dom"/>
</dbReference>
<comment type="caution">
    <text evidence="11">The sequence shown here is derived from an EMBL/GenBank/DDBJ whole genome shotgun (WGS) entry which is preliminary data.</text>
</comment>
<comment type="similarity">
    <text evidence="9">Belongs to the TrpF family.</text>
</comment>
<keyword evidence="6 9" id="KW-0822">Tryptophan biosynthesis</keyword>
<dbReference type="GO" id="GO:0004640">
    <property type="term" value="F:phosphoribosylanthranilate isomerase activity"/>
    <property type="evidence" value="ECO:0007669"/>
    <property type="project" value="UniProtKB-UniRule"/>
</dbReference>
<dbReference type="Gene3D" id="3.20.20.70">
    <property type="entry name" value="Aldolase class I"/>
    <property type="match status" value="1"/>
</dbReference>